<accession>A0A1T5B1Q2</accession>
<protein>
    <submittedName>
        <fullName evidence="4">Sporulation related domain-containing protein</fullName>
    </submittedName>
</protein>
<dbReference type="Proteomes" id="UP000189818">
    <property type="component" value="Unassembled WGS sequence"/>
</dbReference>
<proteinExistence type="predicted"/>
<feature type="domain" description="SPOR" evidence="3">
    <location>
        <begin position="190"/>
        <end position="268"/>
    </location>
</feature>
<feature type="transmembrane region" description="Helical" evidence="2">
    <location>
        <begin position="37"/>
        <end position="58"/>
    </location>
</feature>
<evidence type="ECO:0000259" key="3">
    <source>
        <dbReference type="PROSITE" id="PS51724"/>
    </source>
</evidence>
<dbReference type="Gene3D" id="3.30.70.1070">
    <property type="entry name" value="Sporulation related repeat"/>
    <property type="match status" value="1"/>
</dbReference>
<evidence type="ECO:0000256" key="2">
    <source>
        <dbReference type="SAM" id="Phobius"/>
    </source>
</evidence>
<dbReference type="PROSITE" id="PS51724">
    <property type="entry name" value="SPOR"/>
    <property type="match status" value="1"/>
</dbReference>
<keyword evidence="2" id="KW-0472">Membrane</keyword>
<dbReference type="Pfam" id="PF05036">
    <property type="entry name" value="SPOR"/>
    <property type="match status" value="1"/>
</dbReference>
<evidence type="ECO:0000313" key="5">
    <source>
        <dbReference type="Proteomes" id="UP000189818"/>
    </source>
</evidence>
<name>A0A1T5B1Q2_9SPHN</name>
<evidence type="ECO:0000256" key="1">
    <source>
        <dbReference type="SAM" id="MobiDB-lite"/>
    </source>
</evidence>
<dbReference type="OrthoDB" id="7390714at2"/>
<dbReference type="InterPro" id="IPR007730">
    <property type="entry name" value="SPOR-like_dom"/>
</dbReference>
<dbReference type="EMBL" id="FUYM01000002">
    <property type="protein sequence ID" value="SKB40900.1"/>
    <property type="molecule type" value="Genomic_DNA"/>
</dbReference>
<evidence type="ECO:0000313" key="4">
    <source>
        <dbReference type="EMBL" id="SKB40900.1"/>
    </source>
</evidence>
<gene>
    <name evidence="4" type="ORF">SAMN06295920_102395</name>
</gene>
<feature type="region of interest" description="Disordered" evidence="1">
    <location>
        <begin position="114"/>
        <end position="195"/>
    </location>
</feature>
<organism evidence="4 5">
    <name type="scientific">Rhizorhabdus histidinilytica</name>
    <dbReference type="NCBI Taxonomy" id="439228"/>
    <lineage>
        <taxon>Bacteria</taxon>
        <taxon>Pseudomonadati</taxon>
        <taxon>Pseudomonadota</taxon>
        <taxon>Alphaproteobacteria</taxon>
        <taxon>Sphingomonadales</taxon>
        <taxon>Sphingomonadaceae</taxon>
        <taxon>Rhizorhabdus</taxon>
    </lineage>
</organism>
<dbReference type="InterPro" id="IPR036680">
    <property type="entry name" value="SPOR-like_sf"/>
</dbReference>
<keyword evidence="2" id="KW-1133">Transmembrane helix</keyword>
<dbReference type="GO" id="GO:0042834">
    <property type="term" value="F:peptidoglycan binding"/>
    <property type="evidence" value="ECO:0007669"/>
    <property type="project" value="InterPro"/>
</dbReference>
<keyword evidence="5" id="KW-1185">Reference proteome</keyword>
<feature type="compositionally biased region" description="Low complexity" evidence="1">
    <location>
        <begin position="128"/>
        <end position="154"/>
    </location>
</feature>
<feature type="compositionally biased region" description="Low complexity" evidence="1">
    <location>
        <begin position="185"/>
        <end position="195"/>
    </location>
</feature>
<dbReference type="RefSeq" id="WP_079647137.1">
    <property type="nucleotide sequence ID" value="NZ_FUYM01000002.1"/>
</dbReference>
<reference evidence="5" key="1">
    <citation type="submission" date="2017-02" db="EMBL/GenBank/DDBJ databases">
        <authorList>
            <person name="Varghese N."/>
            <person name="Submissions S."/>
        </authorList>
    </citation>
    <scope>NUCLEOTIDE SEQUENCE [LARGE SCALE GENOMIC DNA]</scope>
    <source>
        <strain evidence="5">UM2</strain>
    </source>
</reference>
<dbReference type="SUPFAM" id="SSF110997">
    <property type="entry name" value="Sporulation related repeat"/>
    <property type="match status" value="1"/>
</dbReference>
<sequence length="268" mass="27945">MTDYSRDRLGPQDEDRLPWLEPVEEEYEEGGVGTGRLIVWLVAALMLLALVVGGYFWLRGNDKATSGEGALIKAPDSYYKERPGETAAPIGEDEIVYSASKGNEVESVIDTSGAAETPVNIDRPRPEAPIATTAIPPSTSAPAARPAPATAKPAAPKPTPTVDQALARQATKPAEPKPAPRPVTSASAAEPASGGSMVQLGAFSSQAKANAAWKTLSGRFSFLSGLTQSVVPVQSGDKTLYRLRASGGNAGDICRRLKTAGESCSVIG</sequence>
<keyword evidence="2" id="KW-0812">Transmembrane</keyword>
<dbReference type="AlphaFoldDB" id="A0A1T5B1Q2"/>
<dbReference type="STRING" id="439228.SAMN06295920_102395"/>